<dbReference type="SUPFAM" id="SSF53067">
    <property type="entry name" value="Actin-like ATPase domain"/>
    <property type="match status" value="1"/>
</dbReference>
<dbReference type="Pfam" id="PF19278">
    <property type="entry name" value="Hydant_A_C"/>
    <property type="match status" value="1"/>
</dbReference>
<dbReference type="PANTHER" id="PTHR11365">
    <property type="entry name" value="5-OXOPROLINASE RELATED"/>
    <property type="match status" value="1"/>
</dbReference>
<dbReference type="Pfam" id="PF05378">
    <property type="entry name" value="Hydant_A_N"/>
    <property type="match status" value="1"/>
</dbReference>
<dbReference type="InterPro" id="IPR008040">
    <property type="entry name" value="Hydant_A_N"/>
</dbReference>
<dbReference type="Pfam" id="PF01968">
    <property type="entry name" value="Hydantoinase_A"/>
    <property type="match status" value="1"/>
</dbReference>
<evidence type="ECO:0000259" key="2">
    <source>
        <dbReference type="Pfam" id="PF05378"/>
    </source>
</evidence>
<dbReference type="InterPro" id="IPR045079">
    <property type="entry name" value="Oxoprolinase-like"/>
</dbReference>
<evidence type="ECO:0000259" key="3">
    <source>
        <dbReference type="Pfam" id="PF19278"/>
    </source>
</evidence>
<name>A0A7J3VS80_CALS0</name>
<organism evidence="4">
    <name type="scientific">Caldiarchaeum subterraneum</name>
    <dbReference type="NCBI Taxonomy" id="311458"/>
    <lineage>
        <taxon>Archaea</taxon>
        <taxon>Nitrososphaerota</taxon>
        <taxon>Candidatus Caldarchaeales</taxon>
        <taxon>Candidatus Caldarchaeaceae</taxon>
        <taxon>Candidatus Caldarchaeum</taxon>
    </lineage>
</organism>
<dbReference type="PANTHER" id="PTHR11365:SF23">
    <property type="entry name" value="HYPOTHETICAL 5-OXOPROLINASE (EUROFUNG)-RELATED"/>
    <property type="match status" value="1"/>
</dbReference>
<comment type="caution">
    <text evidence="4">The sequence shown here is derived from an EMBL/GenBank/DDBJ whole genome shotgun (WGS) entry which is preliminary data.</text>
</comment>
<dbReference type="InterPro" id="IPR049517">
    <property type="entry name" value="ACX-like_C"/>
</dbReference>
<dbReference type="GO" id="GO:0017168">
    <property type="term" value="F:5-oxoprolinase (ATP-hydrolyzing) activity"/>
    <property type="evidence" value="ECO:0007669"/>
    <property type="project" value="TreeGrafter"/>
</dbReference>
<dbReference type="InterPro" id="IPR043129">
    <property type="entry name" value="ATPase_NBD"/>
</dbReference>
<dbReference type="InterPro" id="IPR002821">
    <property type="entry name" value="Hydantoinase_A"/>
</dbReference>
<evidence type="ECO:0000313" key="4">
    <source>
        <dbReference type="EMBL" id="HHM43967.1"/>
    </source>
</evidence>
<sequence length="684" mass="75437">MYRVAVDVGGTFTDLCALNEENGEVVLGKGLTTSHDYSEGVMSVLRSSGLRGEYITRFVGTGSTLVINAIIERKGVKTALVTTKGFRDVLEIQRSNRPDMYNYSYRKPVPFVPRFLRLEVLERVASDGSVVRKLSSRSVAAVLKKARRLGAESLAVCLYNSYANPDHEKAVYRMAKKIFKHVSVSHQITREWREYERMNTTVLDAYVKPILDDYLSRLQAKLRELGVKIPVHVIQSNGGVAVLDKARDTPILQIESGPAGGVIGARELGAAMGVLNVISLDVGGTTAKASLIENGRVRLNPDYRVERTPSYAGYPVKTPVVDIVEIGAGGGSVAWIDEVGSLKIGPRSAGAYPGPACYGRGGVEPTVTDAYLVAGILNPEYFLGSEIKLDKKAAERALSKIADHFRTSVEEAAAGVIRVAAGNMVNLLRLVSVARGYDPRDFTLVAFGGAGPMFASLLARELQTSRTIIPRNPGVFSAWGMLMTDLRHDFKMTKVMRLDESNAESLNELFKSLEDEGRQVLSQQGVEEKDMYFVRTLDLRYYGQEHTVNVDVSPSVFDGRKIREIVESFHQAHQREYTFRLDSPVEIVNLHLAAFARVSKPRMTMLDERGGSFEEASKGHRRVYLPGVGFVETPVYERERLPVGRSRRGPAVIEEKTSTTLVMPYDSFQVDQFGNIVLTSGEVA</sequence>
<gene>
    <name evidence="4" type="ORF">ENM31_01535</name>
</gene>
<dbReference type="GO" id="GO:0006749">
    <property type="term" value="P:glutathione metabolic process"/>
    <property type="evidence" value="ECO:0007669"/>
    <property type="project" value="TreeGrafter"/>
</dbReference>
<dbReference type="GO" id="GO:0005829">
    <property type="term" value="C:cytosol"/>
    <property type="evidence" value="ECO:0007669"/>
    <property type="project" value="TreeGrafter"/>
</dbReference>
<feature type="domain" description="Hydantoinase/oxoprolinase N-terminal" evidence="2">
    <location>
        <begin position="3"/>
        <end position="178"/>
    </location>
</feature>
<dbReference type="AlphaFoldDB" id="A0A7J3VS80"/>
<dbReference type="EMBL" id="DRXH01000054">
    <property type="protein sequence ID" value="HHM43967.1"/>
    <property type="molecule type" value="Genomic_DNA"/>
</dbReference>
<proteinExistence type="predicted"/>
<feature type="domain" description="Acetophenone carboxylase-like C-terminal" evidence="3">
    <location>
        <begin position="501"/>
        <end position="666"/>
    </location>
</feature>
<accession>A0A7J3VS80</accession>
<reference evidence="4" key="1">
    <citation type="journal article" date="2020" name="mSystems">
        <title>Genome- and Community-Level Interaction Insights into Carbon Utilization and Element Cycling Functions of Hydrothermarchaeota in Hydrothermal Sediment.</title>
        <authorList>
            <person name="Zhou Z."/>
            <person name="Liu Y."/>
            <person name="Xu W."/>
            <person name="Pan J."/>
            <person name="Luo Z.H."/>
            <person name="Li M."/>
        </authorList>
    </citation>
    <scope>NUCLEOTIDE SEQUENCE [LARGE SCALE GENOMIC DNA]</scope>
    <source>
        <strain evidence="4">SpSt-1074</strain>
    </source>
</reference>
<feature type="domain" description="Hydantoinase A/oxoprolinase" evidence="1">
    <location>
        <begin position="197"/>
        <end position="489"/>
    </location>
</feature>
<protein>
    <submittedName>
        <fullName evidence="4">Hydantoinase/oxoprolinase family protein</fullName>
    </submittedName>
</protein>
<evidence type="ECO:0000259" key="1">
    <source>
        <dbReference type="Pfam" id="PF01968"/>
    </source>
</evidence>